<sequence>MTSLPLPASFPVGGRRLVVYVVWDRRGGVEDFVPFALAGLREHAARVLVVVNGSLSEEGRAKLEPVSDEILVRSNAGFDIWAHKDALDHVGDAIGEFDEVLLTNDTWFGPVRPYGPVFDRMGERAVHFWGMTDHVRQEPNPFTGKGVLPYHLQSFWIAVRREMFLSEAWRRYWAELPEMPTYFDAVLKHEAVFTETFAQDGFTHDVAFPESDHPTEHPALFNPDLLVEDGCPLVKRRPLFHYPPFMNRHAVSGRRIVETMSAYGYPAELVWSNLARNVQPKVLNTDAGMLEVLPDRALADEPETVPRLAVVAHLPQTKDVPRVVGALRSVPHPFDLFVTVHDAGIEPELREAIRAVDPAGLAETEVRVVPEHGRDMSALLIGCRDVLIDGRYDLVIKVHGRTPRQRSQNARRYFSRYQLENLLNSPGYVRNVLALFDREPGLGLVYPPMMHVGYSLPGRAWSFYLPRAKQICEDAGIQVPLDGISPLAPYGGMWIGRPSALRRLLDMGFTFADYERPRSKSVPALTKVIERLVSYAAAEDGYHTRTVLTGEHASISHTSMEYKVDQLASTTPGYPLEQVQFMHRAGWMGTGGAVAMTRMYMRINHPDLARRLHPVLHPVGRVVRVGLRTAKATLRRARTLVKGGRDD</sequence>
<proteinExistence type="predicted"/>
<accession>A0A0F0LYB7</accession>
<keyword evidence="2" id="KW-1185">Reference proteome</keyword>
<organism evidence="1 2">
    <name type="scientific">Microbacterium azadirachtae</name>
    <dbReference type="NCBI Taxonomy" id="582680"/>
    <lineage>
        <taxon>Bacteria</taxon>
        <taxon>Bacillati</taxon>
        <taxon>Actinomycetota</taxon>
        <taxon>Actinomycetes</taxon>
        <taxon>Micrococcales</taxon>
        <taxon>Microbacteriaceae</taxon>
        <taxon>Microbacterium</taxon>
    </lineage>
</organism>
<comment type="caution">
    <text evidence="1">The sequence shown here is derived from an EMBL/GenBank/DDBJ whole genome shotgun (WGS) entry which is preliminary data.</text>
</comment>
<gene>
    <name evidence="1" type="ORF">RS86_00086</name>
</gene>
<name>A0A0F0LYB7_9MICO</name>
<dbReference type="AlphaFoldDB" id="A0A0F0LYB7"/>
<dbReference type="STRING" id="582680.RS86_00086"/>
<protein>
    <submittedName>
        <fullName evidence="1">Rhamnan synthesis protein F</fullName>
    </submittedName>
</protein>
<reference evidence="1 2" key="1">
    <citation type="submission" date="2015-02" db="EMBL/GenBank/DDBJ databases">
        <title>Draft genome sequences of ten Microbacterium spp. with emphasis on heavy metal contaminated environments.</title>
        <authorList>
            <person name="Corretto E."/>
        </authorList>
    </citation>
    <scope>NUCLEOTIDE SEQUENCE [LARGE SCALE GENOMIC DNA]</scope>
    <source>
        <strain evidence="1 2">ARN176</strain>
    </source>
</reference>
<evidence type="ECO:0000313" key="1">
    <source>
        <dbReference type="EMBL" id="KJL37255.1"/>
    </source>
</evidence>
<dbReference type="EMBL" id="JYIX01000012">
    <property type="protein sequence ID" value="KJL37255.1"/>
    <property type="molecule type" value="Genomic_DNA"/>
</dbReference>
<dbReference type="PATRIC" id="fig|582680.6.peg.88"/>
<dbReference type="InterPro" id="IPR007739">
    <property type="entry name" value="RgpF"/>
</dbReference>
<dbReference type="RefSeq" id="WP_235281550.1">
    <property type="nucleotide sequence ID" value="NZ_JYIX01000012.1"/>
</dbReference>
<evidence type="ECO:0000313" key="2">
    <source>
        <dbReference type="Proteomes" id="UP000033740"/>
    </source>
</evidence>
<dbReference type="Pfam" id="PF05045">
    <property type="entry name" value="RgpF"/>
    <property type="match status" value="1"/>
</dbReference>
<dbReference type="Proteomes" id="UP000033740">
    <property type="component" value="Unassembled WGS sequence"/>
</dbReference>